<proteinExistence type="inferred from homology"/>
<dbReference type="RefSeq" id="WP_016857523.1">
    <property type="nucleotide sequence ID" value="NZ_CP016303.1"/>
</dbReference>
<evidence type="ECO:0000313" key="3">
    <source>
        <dbReference type="EMBL" id="ASX25655.1"/>
    </source>
</evidence>
<evidence type="ECO:0000256" key="2">
    <source>
        <dbReference type="ARBA" id="ARBA00022526"/>
    </source>
</evidence>
<comment type="similarity">
    <text evidence="1">Belongs to the cycloisomerase 2 family.</text>
</comment>
<keyword evidence="2" id="KW-0119">Carbohydrate metabolism</keyword>
<dbReference type="SUPFAM" id="SSF50974">
    <property type="entry name" value="Nitrous oxide reductase, N-terminal domain"/>
    <property type="match status" value="1"/>
</dbReference>
<dbReference type="GO" id="GO:0017057">
    <property type="term" value="F:6-phosphogluconolactonase activity"/>
    <property type="evidence" value="ECO:0007669"/>
    <property type="project" value="TreeGrafter"/>
</dbReference>
<dbReference type="InterPro" id="IPR011045">
    <property type="entry name" value="N2O_reductase_N"/>
</dbReference>
<name>A0A249DWM6_9ENTR</name>
<keyword evidence="2" id="KW-0313">Glucose metabolism</keyword>
<dbReference type="PANTHER" id="PTHR30344:SF1">
    <property type="entry name" value="6-PHOSPHOGLUCONOLACTONASE"/>
    <property type="match status" value="1"/>
</dbReference>
<sequence>MRQIVYVASSESHQIDVFQLNLAGQLTLIQTKKVSGQVQPMAINPNTGHLYAGVRPEFSVVTYHIADDGQLEEVGTSALPAGPTYITTDPAGRFLFSASYSGNSVSISPIDHQGIVQKWSEQLTNLGAPHSVNFDLTGKVLFIPCLKEDRIKLFELSIEGTLSPHYPAELITSKGAGPRHMAFHPNNKIAYCINELKSSIDLYLIRDQGKNYTLINTVNALPEGFVGQPWAADIHMTPDGRYLYTTDRTSHMLSIFKVSEEGIVLSLVGYQSTEAQPRGFNIDHSGQFLISAGQLSNKIAVYRIHSLTGKLSLLSRYPVGKGPMWISILNLETS</sequence>
<dbReference type="InterPro" id="IPR050282">
    <property type="entry name" value="Cycloisomerase_2"/>
</dbReference>
<dbReference type="NCBIfam" id="NF008258">
    <property type="entry name" value="PRK11028.1"/>
    <property type="match status" value="1"/>
</dbReference>
<accession>A0A249DWM6</accession>
<dbReference type="OrthoDB" id="9790815at2"/>
<dbReference type="AlphaFoldDB" id="A0A249DWM6"/>
<dbReference type="GO" id="GO:0006006">
    <property type="term" value="P:glucose metabolic process"/>
    <property type="evidence" value="ECO:0007669"/>
    <property type="project" value="UniProtKB-KW"/>
</dbReference>
<dbReference type="InterPro" id="IPR019405">
    <property type="entry name" value="Lactonase_7-beta_prop"/>
</dbReference>
<evidence type="ECO:0000313" key="4">
    <source>
        <dbReference type="Proteomes" id="UP000216438"/>
    </source>
</evidence>
<reference evidence="4" key="1">
    <citation type="submission" date="2016-06" db="EMBL/GenBank/DDBJ databases">
        <authorList>
            <person name="Chen W."/>
            <person name="Hasegawa D.K."/>
        </authorList>
    </citation>
    <scope>NUCLEOTIDE SEQUENCE [LARGE SCALE GENOMIC DNA]</scope>
    <source>
        <strain evidence="4">MEAM1</strain>
    </source>
</reference>
<dbReference type="Gene3D" id="2.130.10.10">
    <property type="entry name" value="YVTN repeat-like/Quinoprotein amine dehydrogenase"/>
    <property type="match status" value="1"/>
</dbReference>
<organism evidence="3 4">
    <name type="scientific">Candidatus Hamiltonella defensa</name>
    <name type="common">Bemisia tabaci</name>
    <dbReference type="NCBI Taxonomy" id="672795"/>
    <lineage>
        <taxon>Bacteria</taxon>
        <taxon>Pseudomonadati</taxon>
        <taxon>Pseudomonadota</taxon>
        <taxon>Gammaproteobacteria</taxon>
        <taxon>Enterobacterales</taxon>
        <taxon>Enterobacteriaceae</taxon>
        <taxon>aphid secondary symbionts</taxon>
        <taxon>Candidatus Williamhamiltonella</taxon>
    </lineage>
</organism>
<dbReference type="Proteomes" id="UP000216438">
    <property type="component" value="Chromosome"/>
</dbReference>
<evidence type="ECO:0000256" key="1">
    <source>
        <dbReference type="ARBA" id="ARBA00005564"/>
    </source>
</evidence>
<dbReference type="EMBL" id="CP016303">
    <property type="protein sequence ID" value="ASX25655.1"/>
    <property type="molecule type" value="Genomic_DNA"/>
</dbReference>
<dbReference type="Pfam" id="PF10282">
    <property type="entry name" value="Lactonase"/>
    <property type="match status" value="1"/>
</dbReference>
<dbReference type="InterPro" id="IPR015943">
    <property type="entry name" value="WD40/YVTN_repeat-like_dom_sf"/>
</dbReference>
<protein>
    <submittedName>
        <fullName evidence="3">6-phosphogluconolactonase</fullName>
    </submittedName>
</protein>
<dbReference type="GO" id="GO:0005829">
    <property type="term" value="C:cytosol"/>
    <property type="evidence" value="ECO:0007669"/>
    <property type="project" value="TreeGrafter"/>
</dbReference>
<dbReference type="PANTHER" id="PTHR30344">
    <property type="entry name" value="6-PHOSPHOGLUCONOLACTONASE-RELATED"/>
    <property type="match status" value="1"/>
</dbReference>
<reference evidence="3 4" key="2">
    <citation type="submission" date="2017-09" db="EMBL/GenBank/DDBJ databases">
        <title>The genome of whitefly Bemisia tabaci, a global crop pest, provides novel insights into virus transmission, host adaptation and insecticide resistance.</title>
        <authorList>
            <person name="Kaur N."/>
            <person name="Kliot A."/>
            <person name="Pinheiro P.V."/>
            <person name="Luan J."/>
            <person name="Zheng Y."/>
            <person name="Liu W."/>
            <person name="Sun H."/>
            <person name="Yang X."/>
            <person name="Xu Y."/>
            <person name="Luo Y."/>
            <person name="Kruse A."/>
            <person name="Fisher T.W."/>
            <person name="Nelson D.R."/>
            <person name="Elimelech M."/>
            <person name="MacCoss M."/>
            <person name="Johnson R."/>
            <person name="Cohen E."/>
            <person name="Hunter W.B."/>
            <person name="Brown J.K."/>
            <person name="Jander G."/>
            <person name="Cilia M."/>
            <person name="Douglas A.E."/>
            <person name="Ghanim M."/>
            <person name="Simmons A.M."/>
            <person name="Wintermantel W.M."/>
            <person name="Ling K.-S."/>
            <person name="Fei Z."/>
        </authorList>
    </citation>
    <scope>NUCLEOTIDE SEQUENCE [LARGE SCALE GENOMIC DNA]</scope>
    <source>
        <strain evidence="3 4">MEAM1</strain>
    </source>
</reference>
<gene>
    <name evidence="3" type="ORF">BA171_00235</name>
</gene>